<accession>A0A913X1C1</accession>
<reference evidence="9" key="1">
    <citation type="submission" date="2022-11" db="UniProtKB">
        <authorList>
            <consortium name="EnsemblMetazoa"/>
        </authorList>
    </citation>
    <scope>IDENTIFICATION</scope>
</reference>
<organism evidence="9 10">
    <name type="scientific">Exaiptasia diaphana</name>
    <name type="common">Tropical sea anemone</name>
    <name type="synonym">Aiptasia pulchella</name>
    <dbReference type="NCBI Taxonomy" id="2652724"/>
    <lineage>
        <taxon>Eukaryota</taxon>
        <taxon>Metazoa</taxon>
        <taxon>Cnidaria</taxon>
        <taxon>Anthozoa</taxon>
        <taxon>Hexacorallia</taxon>
        <taxon>Actiniaria</taxon>
        <taxon>Aiptasiidae</taxon>
        <taxon>Exaiptasia</taxon>
    </lineage>
</organism>
<dbReference type="InterPro" id="IPR013087">
    <property type="entry name" value="Znf_C2H2_type"/>
</dbReference>
<dbReference type="PANTHER" id="PTHR16515:SF49">
    <property type="entry name" value="GASTRULA ZINC FINGER PROTEIN XLCGF49.1-LIKE-RELATED"/>
    <property type="match status" value="1"/>
</dbReference>
<dbReference type="FunFam" id="3.30.160.60:FF:000065">
    <property type="entry name" value="B-cell CLL/lymphoma 6, member B"/>
    <property type="match status" value="1"/>
</dbReference>
<keyword evidence="2" id="KW-0479">Metal-binding</keyword>
<evidence type="ECO:0000313" key="10">
    <source>
        <dbReference type="Proteomes" id="UP000887567"/>
    </source>
</evidence>
<dbReference type="SUPFAM" id="SSF57667">
    <property type="entry name" value="beta-beta-alpha zinc fingers"/>
    <property type="match status" value="4"/>
</dbReference>
<keyword evidence="4 7" id="KW-0863">Zinc-finger</keyword>
<name>A0A913X1C1_EXADI</name>
<dbReference type="GO" id="GO:0010468">
    <property type="term" value="P:regulation of gene expression"/>
    <property type="evidence" value="ECO:0007669"/>
    <property type="project" value="TreeGrafter"/>
</dbReference>
<dbReference type="FunFam" id="3.30.160.60:FF:000100">
    <property type="entry name" value="Zinc finger 45-like"/>
    <property type="match status" value="2"/>
</dbReference>
<sequence>MADQNSKNEKETVDNEVVKITRDIAVQHSSTDTGPSVSSQERVCTAMATSTIAKNAAGILFFLNSASTTQPSTSTTVKPAMYTNAVYVSQPVSAKLISQVQSVMSASKSTTSPENTVSDVVEKAMDLSNLGDISGDCSEHPATNAALTLVSLGSTVSQPVQEIVIDESGRSSFATNSNLDEVSVTIVESEETVPKSQGESPGLNTIVIDSLGANDCDLPLHSNDTPMREVVTQTGGGQAEVVILKAIKKAKNKSLSSYLTEQSLERKRRAEMKVGEAQKKALEKHRIHACDKCDKKFVAKHDLKRHMIVHSDERPFGCQLCDKAFRTKNELNLHIPVHNKDTPYKCEFCGKEFRTKGCFKSHIKYHIGDRRHKCTQCDKAFVKSADLKRHVAGHNNEKNFKCAECGSAFTRKDNLRAHMLLHSRDSVVTCDKCNKEFINRVYLKRHMHVHKQAKKKPYECQWCPKTYEQLEGLRRHIRQHVGDEKFVCEQCGKKFITAIQLKRHMWLCHEQTSPYRKSVL</sequence>
<feature type="domain" description="C2H2-type" evidence="8">
    <location>
        <begin position="486"/>
        <end position="514"/>
    </location>
</feature>
<keyword evidence="3" id="KW-0677">Repeat</keyword>
<protein>
    <recommendedName>
        <fullName evidence="8">C2H2-type domain-containing protein</fullName>
    </recommendedName>
</protein>
<feature type="domain" description="C2H2-type" evidence="8">
    <location>
        <begin position="458"/>
        <end position="485"/>
    </location>
</feature>
<evidence type="ECO:0000256" key="6">
    <source>
        <dbReference type="ARBA" id="ARBA00023242"/>
    </source>
</evidence>
<dbReference type="SMART" id="SM00355">
    <property type="entry name" value="ZnF_C2H2"/>
    <property type="match status" value="8"/>
</dbReference>
<dbReference type="PROSITE" id="PS00028">
    <property type="entry name" value="ZINC_FINGER_C2H2_1"/>
    <property type="match status" value="8"/>
</dbReference>
<dbReference type="InterPro" id="IPR050331">
    <property type="entry name" value="Zinc_finger"/>
</dbReference>
<dbReference type="GeneID" id="110236002"/>
<evidence type="ECO:0000256" key="2">
    <source>
        <dbReference type="ARBA" id="ARBA00022723"/>
    </source>
</evidence>
<feature type="domain" description="C2H2-type" evidence="8">
    <location>
        <begin position="400"/>
        <end position="427"/>
    </location>
</feature>
<dbReference type="EnsemblMetazoa" id="XM_021041478.1">
    <property type="protein sequence ID" value="XP_020897137.1"/>
    <property type="gene ID" value="LOC110236002"/>
</dbReference>
<keyword evidence="10" id="KW-1185">Reference proteome</keyword>
<feature type="domain" description="C2H2-type" evidence="8">
    <location>
        <begin position="428"/>
        <end position="455"/>
    </location>
</feature>
<keyword evidence="5" id="KW-0862">Zinc</keyword>
<evidence type="ECO:0000256" key="5">
    <source>
        <dbReference type="ARBA" id="ARBA00022833"/>
    </source>
</evidence>
<evidence type="ECO:0000313" key="9">
    <source>
        <dbReference type="EnsemblMetazoa" id="XP_020897137.1"/>
    </source>
</evidence>
<dbReference type="PANTHER" id="PTHR16515">
    <property type="entry name" value="PR DOMAIN ZINC FINGER PROTEIN"/>
    <property type="match status" value="1"/>
</dbReference>
<dbReference type="OrthoDB" id="6077919at2759"/>
<dbReference type="KEGG" id="epa:110236002"/>
<feature type="domain" description="C2H2-type" evidence="8">
    <location>
        <begin position="288"/>
        <end position="315"/>
    </location>
</feature>
<dbReference type="Gene3D" id="3.30.160.60">
    <property type="entry name" value="Classic Zinc Finger"/>
    <property type="match status" value="7"/>
</dbReference>
<evidence type="ECO:0000259" key="8">
    <source>
        <dbReference type="PROSITE" id="PS50157"/>
    </source>
</evidence>
<dbReference type="RefSeq" id="XP_020897137.1">
    <property type="nucleotide sequence ID" value="XM_021041478.1"/>
</dbReference>
<dbReference type="Pfam" id="PF00096">
    <property type="entry name" value="zf-C2H2"/>
    <property type="match status" value="7"/>
</dbReference>
<dbReference type="FunFam" id="3.30.160.60:FF:004110">
    <property type="match status" value="1"/>
</dbReference>
<evidence type="ECO:0000256" key="1">
    <source>
        <dbReference type="ARBA" id="ARBA00004123"/>
    </source>
</evidence>
<dbReference type="OMA" id="HRIHACD"/>
<comment type="subcellular location">
    <subcellularLocation>
        <location evidence="1">Nucleus</location>
    </subcellularLocation>
</comment>
<dbReference type="FunFam" id="3.30.160.60:FF:000446">
    <property type="entry name" value="Zinc finger protein"/>
    <property type="match status" value="2"/>
</dbReference>
<evidence type="ECO:0000256" key="3">
    <source>
        <dbReference type="ARBA" id="ARBA00022737"/>
    </source>
</evidence>
<dbReference type="PROSITE" id="PS50157">
    <property type="entry name" value="ZINC_FINGER_C2H2_2"/>
    <property type="match status" value="8"/>
</dbReference>
<evidence type="ECO:0000256" key="4">
    <source>
        <dbReference type="ARBA" id="ARBA00022771"/>
    </source>
</evidence>
<dbReference type="AlphaFoldDB" id="A0A913X1C1"/>
<feature type="domain" description="C2H2-type" evidence="8">
    <location>
        <begin position="372"/>
        <end position="399"/>
    </location>
</feature>
<feature type="domain" description="C2H2-type" evidence="8">
    <location>
        <begin position="344"/>
        <end position="371"/>
    </location>
</feature>
<dbReference type="GO" id="GO:0008270">
    <property type="term" value="F:zinc ion binding"/>
    <property type="evidence" value="ECO:0007669"/>
    <property type="project" value="UniProtKB-KW"/>
</dbReference>
<dbReference type="Proteomes" id="UP000887567">
    <property type="component" value="Unplaced"/>
</dbReference>
<feature type="domain" description="C2H2-type" evidence="8">
    <location>
        <begin position="316"/>
        <end position="343"/>
    </location>
</feature>
<dbReference type="GO" id="GO:0005634">
    <property type="term" value="C:nucleus"/>
    <property type="evidence" value="ECO:0007669"/>
    <property type="project" value="UniProtKB-SubCell"/>
</dbReference>
<dbReference type="InterPro" id="IPR036236">
    <property type="entry name" value="Znf_C2H2_sf"/>
</dbReference>
<evidence type="ECO:0000256" key="7">
    <source>
        <dbReference type="PROSITE-ProRule" id="PRU00042"/>
    </source>
</evidence>
<proteinExistence type="predicted"/>
<keyword evidence="6" id="KW-0539">Nucleus</keyword>